<dbReference type="Pfam" id="PF05521">
    <property type="entry name" value="Phage_HCP"/>
    <property type="match status" value="1"/>
</dbReference>
<dbReference type="EMBL" id="JAHCQH010000014">
    <property type="protein sequence ID" value="MBS9476236.1"/>
    <property type="molecule type" value="Genomic_DNA"/>
</dbReference>
<dbReference type="InterPro" id="IPR008767">
    <property type="entry name" value="Phage_SPP1_head-tail_adaptor"/>
</dbReference>
<evidence type="ECO:0000313" key="2">
    <source>
        <dbReference type="Proteomes" id="UP001166585"/>
    </source>
</evidence>
<evidence type="ECO:0000313" key="1">
    <source>
        <dbReference type="EMBL" id="MBS9476236.1"/>
    </source>
</evidence>
<name>A0ABS5R5R8_9HYPH</name>
<dbReference type="Gene3D" id="2.40.10.270">
    <property type="entry name" value="Bacteriophage SPP1 head-tail adaptor protein"/>
    <property type="match status" value="1"/>
</dbReference>
<dbReference type="RefSeq" id="WP_213754093.1">
    <property type="nucleotide sequence ID" value="NZ_JAHCQH010000014.1"/>
</dbReference>
<accession>A0ABS5R5R8</accession>
<sequence length="117" mass="13195">MISGAPGAGELSRHRLVFECRREQPDGYGNTVADWIEQFRRHVVMRRRGGTEAVIAARLEGQNLLGLYVRSDSLTRGITTEWRVRDLRAGTEYAVIHVDAVTDPQWVYLDVRSGVPS</sequence>
<dbReference type="Proteomes" id="UP001166585">
    <property type="component" value="Unassembled WGS sequence"/>
</dbReference>
<gene>
    <name evidence="1" type="ORF">KIP89_03860</name>
</gene>
<reference evidence="1" key="1">
    <citation type="submission" date="2021-05" db="EMBL/GenBank/DDBJ databases">
        <authorList>
            <person name="Sun Q."/>
            <person name="Inoue M."/>
        </authorList>
    </citation>
    <scope>NUCLEOTIDE SEQUENCE</scope>
    <source>
        <strain evidence="1">VKM B-3255</strain>
    </source>
</reference>
<protein>
    <submittedName>
        <fullName evidence="1">Head-tail adaptor protein</fullName>
    </submittedName>
</protein>
<comment type="caution">
    <text evidence="1">The sequence shown here is derived from an EMBL/GenBank/DDBJ whole genome shotgun (WGS) entry which is preliminary data.</text>
</comment>
<dbReference type="InterPro" id="IPR038666">
    <property type="entry name" value="SSP1_head-tail_sf"/>
</dbReference>
<organism evidence="1 2">
    <name type="scientific">Ancylobacter radicis</name>
    <dbReference type="NCBI Taxonomy" id="2836179"/>
    <lineage>
        <taxon>Bacteria</taxon>
        <taxon>Pseudomonadati</taxon>
        <taxon>Pseudomonadota</taxon>
        <taxon>Alphaproteobacteria</taxon>
        <taxon>Hyphomicrobiales</taxon>
        <taxon>Xanthobacteraceae</taxon>
        <taxon>Ancylobacter</taxon>
    </lineage>
</organism>
<keyword evidence="2" id="KW-1185">Reference proteome</keyword>
<proteinExistence type="predicted"/>